<dbReference type="AlphaFoldDB" id="A0A2M8F9S5"/>
<reference evidence="2" key="1">
    <citation type="submission" date="2017-09" db="EMBL/GenBank/DDBJ databases">
        <title>Depth-based differentiation of microbial function through sediment-hosted aquifers and enrichment of novel symbionts in the deep terrestrial subsurface.</title>
        <authorList>
            <person name="Probst A.J."/>
            <person name="Ladd B."/>
            <person name="Jarett J.K."/>
            <person name="Geller-Mcgrath D.E."/>
            <person name="Sieber C.M.K."/>
            <person name="Emerson J.B."/>
            <person name="Anantharaman K."/>
            <person name="Thomas B.C."/>
            <person name="Malmstrom R."/>
            <person name="Stieglmeier M."/>
            <person name="Klingl A."/>
            <person name="Woyke T."/>
            <person name="Ryan C.M."/>
            <person name="Banfield J.F."/>
        </authorList>
    </citation>
    <scope>NUCLEOTIDE SEQUENCE [LARGE SCALE GENOMIC DNA]</scope>
</reference>
<sequence>MFDFLKKLEEVLGQGTKPVTEDEARQAYRGLIGYEHAVDMAARWAEEWLEKRVSGELQDPEPPQSLGKAVTNVVITCGIIVGATTHIVVTTALDHAQFVVQAVPVLTRALGEAALEELAEARRRSKG</sequence>
<accession>A0A2M8F9S5</accession>
<name>A0A2M8F9S5_9BACT</name>
<evidence type="ECO:0000313" key="1">
    <source>
        <dbReference type="EMBL" id="PJC52490.1"/>
    </source>
</evidence>
<comment type="caution">
    <text evidence="1">The sequence shown here is derived from an EMBL/GenBank/DDBJ whole genome shotgun (WGS) entry which is preliminary data.</text>
</comment>
<dbReference type="Proteomes" id="UP000231456">
    <property type="component" value="Unassembled WGS sequence"/>
</dbReference>
<proteinExistence type="predicted"/>
<protein>
    <submittedName>
        <fullName evidence="1">Uncharacterized protein</fullName>
    </submittedName>
</protein>
<organism evidence="1 2">
    <name type="scientific">Candidatus Magasanikbacteria bacterium CG_4_9_14_0_2_um_filter_42_11</name>
    <dbReference type="NCBI Taxonomy" id="1974643"/>
    <lineage>
        <taxon>Bacteria</taxon>
        <taxon>Candidatus Magasanikiibacteriota</taxon>
    </lineage>
</organism>
<dbReference type="EMBL" id="PFRH01000086">
    <property type="protein sequence ID" value="PJC52490.1"/>
    <property type="molecule type" value="Genomic_DNA"/>
</dbReference>
<gene>
    <name evidence="1" type="ORF">CO030_02620</name>
</gene>
<evidence type="ECO:0000313" key="2">
    <source>
        <dbReference type="Proteomes" id="UP000231456"/>
    </source>
</evidence>